<dbReference type="PANTHER" id="PTHR10270">
    <property type="entry name" value="SOX TRANSCRIPTION FACTOR"/>
    <property type="match status" value="1"/>
</dbReference>
<feature type="region of interest" description="Disordered" evidence="5">
    <location>
        <begin position="281"/>
        <end position="332"/>
    </location>
</feature>
<dbReference type="GO" id="GO:0001228">
    <property type="term" value="F:DNA-binding transcription activator activity, RNA polymerase II-specific"/>
    <property type="evidence" value="ECO:0007669"/>
    <property type="project" value="TreeGrafter"/>
</dbReference>
<feature type="region of interest" description="Disordered" evidence="5">
    <location>
        <begin position="467"/>
        <end position="501"/>
    </location>
</feature>
<evidence type="ECO:0000313" key="7">
    <source>
        <dbReference type="EMBL" id="KAF2740927.1"/>
    </source>
</evidence>
<dbReference type="AlphaFoldDB" id="A0A9P4R8E6"/>
<dbReference type="EMBL" id="ML996098">
    <property type="protein sequence ID" value="KAF2740927.1"/>
    <property type="molecule type" value="Genomic_DNA"/>
</dbReference>
<dbReference type="GO" id="GO:0005634">
    <property type="term" value="C:nucleus"/>
    <property type="evidence" value="ECO:0007669"/>
    <property type="project" value="UniProtKB-UniRule"/>
</dbReference>
<feature type="DNA-binding region" description="HMG box" evidence="4">
    <location>
        <begin position="93"/>
        <end position="161"/>
    </location>
</feature>
<dbReference type="GO" id="GO:0000122">
    <property type="term" value="P:negative regulation of transcription by RNA polymerase II"/>
    <property type="evidence" value="ECO:0007669"/>
    <property type="project" value="TreeGrafter"/>
</dbReference>
<accession>A0A9P4R8E6</accession>
<dbReference type="GO" id="GO:0000978">
    <property type="term" value="F:RNA polymerase II cis-regulatory region sequence-specific DNA binding"/>
    <property type="evidence" value="ECO:0007669"/>
    <property type="project" value="TreeGrafter"/>
</dbReference>
<feature type="compositionally biased region" description="Basic and acidic residues" evidence="5">
    <location>
        <begin position="485"/>
        <end position="495"/>
    </location>
</feature>
<dbReference type="InterPro" id="IPR036910">
    <property type="entry name" value="HMG_box_dom_sf"/>
</dbReference>
<dbReference type="PANTHER" id="PTHR10270:SF161">
    <property type="entry name" value="SEX-DETERMINING REGION Y PROTEIN"/>
    <property type="match status" value="1"/>
</dbReference>
<dbReference type="OrthoDB" id="6247875at2759"/>
<dbReference type="Proteomes" id="UP000799444">
    <property type="component" value="Unassembled WGS sequence"/>
</dbReference>
<name>A0A9P4R8E6_9PLEO</name>
<dbReference type="CDD" id="cd01389">
    <property type="entry name" value="HMG-box_ROX1-like"/>
    <property type="match status" value="1"/>
</dbReference>
<organism evidence="7 8">
    <name type="scientific">Polyplosphaeria fusca</name>
    <dbReference type="NCBI Taxonomy" id="682080"/>
    <lineage>
        <taxon>Eukaryota</taxon>
        <taxon>Fungi</taxon>
        <taxon>Dikarya</taxon>
        <taxon>Ascomycota</taxon>
        <taxon>Pezizomycotina</taxon>
        <taxon>Dothideomycetes</taxon>
        <taxon>Pleosporomycetidae</taxon>
        <taxon>Pleosporales</taxon>
        <taxon>Tetraplosphaeriaceae</taxon>
        <taxon>Polyplosphaeria</taxon>
    </lineage>
</organism>
<keyword evidence="2 4" id="KW-0238">DNA-binding</keyword>
<gene>
    <name evidence="7" type="ORF">EJ04DRAFT_558312</name>
</gene>
<feature type="region of interest" description="Disordered" evidence="5">
    <location>
        <begin position="1"/>
        <end position="81"/>
    </location>
</feature>
<evidence type="ECO:0000256" key="2">
    <source>
        <dbReference type="ARBA" id="ARBA00023125"/>
    </source>
</evidence>
<keyword evidence="1" id="KW-0805">Transcription regulation</keyword>
<dbReference type="SUPFAM" id="SSF47095">
    <property type="entry name" value="HMG-box"/>
    <property type="match status" value="1"/>
</dbReference>
<dbReference type="PROSITE" id="PS50118">
    <property type="entry name" value="HMG_BOX_2"/>
    <property type="match status" value="1"/>
</dbReference>
<evidence type="ECO:0000256" key="4">
    <source>
        <dbReference type="PROSITE-ProRule" id="PRU00267"/>
    </source>
</evidence>
<dbReference type="InterPro" id="IPR009071">
    <property type="entry name" value="HMG_box_dom"/>
</dbReference>
<feature type="compositionally biased region" description="Low complexity" evidence="5">
    <location>
        <begin position="199"/>
        <end position="213"/>
    </location>
</feature>
<dbReference type="FunFam" id="1.10.30.10:FF:000041">
    <property type="entry name" value="HMG box family protein"/>
    <property type="match status" value="1"/>
</dbReference>
<dbReference type="InterPro" id="IPR050140">
    <property type="entry name" value="SRY-related_HMG-box_TF-like"/>
</dbReference>
<sequence length="615" mass="67926">MDDGKYTRSLRSRHTDSQTTSPVGSVEQQQLPSPAPTSPRLARKRASSFDDDVNGEDHASSSPTDTRDLPSASSAGSGELPGHVCLCQPEPKVPRPRNAFILYRQHHQHAVVARNPGLANPEVSKILGERWKAEPEQIKKEWQDLALEEKSRHSELYPDYRYQPRRVGKASSIPSTPSGQFSPVEKFRCGKCGGRSIKTPSVSSNPPSVVNTPTLPPPNISENLTPTTRYLPMMTTNLSLESPAYRRRATGSSNLGHHHMVQSPDVAMYSPLTSDSKRRRYNYQMTNSNGRRPDGQYYSHGRRDSLPPISSARVSPPNSATMPPPRTPRRSSVDLSVLVPQNHDQSRSVEAMVMSVPYPVKIKVLGKITPPLKAPGPTSPAIEVRGAIVAIEGDDNDAIAELSSWLNDFLSKEPDYYPKLTDPPKAPSDDKTDVTFEDYLGLVRDWHAKSKEMIDYITRPIKPPTYTLAPEAPMLEKSTSKSKSKPKDADPKPKDAASSPPQLDAVKPIVILPTYQLRASDVYSSKIAIQDAYSPTDHWQWMATLWRGTVGPDLTIYIHDYSSKDGVGNAKLVDLNDEVGCMTVRKEKGAGFDAGALRRVGFEVSEWIRGVGKRV</sequence>
<evidence type="ECO:0000259" key="6">
    <source>
        <dbReference type="PROSITE" id="PS50118"/>
    </source>
</evidence>
<evidence type="ECO:0000313" key="8">
    <source>
        <dbReference type="Proteomes" id="UP000799444"/>
    </source>
</evidence>
<evidence type="ECO:0000256" key="3">
    <source>
        <dbReference type="ARBA" id="ARBA00023163"/>
    </source>
</evidence>
<keyword evidence="4" id="KW-0539">Nucleus</keyword>
<dbReference type="Gene3D" id="1.10.30.10">
    <property type="entry name" value="High mobility group box domain"/>
    <property type="match status" value="1"/>
</dbReference>
<dbReference type="SMART" id="SM00398">
    <property type="entry name" value="HMG"/>
    <property type="match status" value="1"/>
</dbReference>
<protein>
    <recommendedName>
        <fullName evidence="6">HMG box domain-containing protein</fullName>
    </recommendedName>
</protein>
<evidence type="ECO:0000256" key="1">
    <source>
        <dbReference type="ARBA" id="ARBA00023015"/>
    </source>
</evidence>
<feature type="region of interest" description="Disordered" evidence="5">
    <location>
        <begin position="198"/>
        <end position="226"/>
    </location>
</feature>
<proteinExistence type="predicted"/>
<dbReference type="Pfam" id="PF00505">
    <property type="entry name" value="HMG_box"/>
    <property type="match status" value="1"/>
</dbReference>
<feature type="compositionally biased region" description="Polar residues" evidence="5">
    <location>
        <begin position="17"/>
        <end position="32"/>
    </location>
</feature>
<keyword evidence="8" id="KW-1185">Reference proteome</keyword>
<comment type="caution">
    <text evidence="7">The sequence shown here is derived from an EMBL/GenBank/DDBJ whole genome shotgun (WGS) entry which is preliminary data.</text>
</comment>
<keyword evidence="3" id="KW-0804">Transcription</keyword>
<dbReference type="GO" id="GO:0030154">
    <property type="term" value="P:cell differentiation"/>
    <property type="evidence" value="ECO:0007669"/>
    <property type="project" value="TreeGrafter"/>
</dbReference>
<feature type="compositionally biased region" description="Polar residues" evidence="5">
    <location>
        <begin position="312"/>
        <end position="321"/>
    </location>
</feature>
<feature type="domain" description="HMG box" evidence="6">
    <location>
        <begin position="93"/>
        <end position="161"/>
    </location>
</feature>
<reference evidence="7" key="1">
    <citation type="journal article" date="2020" name="Stud. Mycol.">
        <title>101 Dothideomycetes genomes: a test case for predicting lifestyles and emergence of pathogens.</title>
        <authorList>
            <person name="Haridas S."/>
            <person name="Albert R."/>
            <person name="Binder M."/>
            <person name="Bloem J."/>
            <person name="Labutti K."/>
            <person name="Salamov A."/>
            <person name="Andreopoulos B."/>
            <person name="Baker S."/>
            <person name="Barry K."/>
            <person name="Bills G."/>
            <person name="Bluhm B."/>
            <person name="Cannon C."/>
            <person name="Castanera R."/>
            <person name="Culley D."/>
            <person name="Daum C."/>
            <person name="Ezra D."/>
            <person name="Gonzalez J."/>
            <person name="Henrissat B."/>
            <person name="Kuo A."/>
            <person name="Liang C."/>
            <person name="Lipzen A."/>
            <person name="Lutzoni F."/>
            <person name="Magnuson J."/>
            <person name="Mondo S."/>
            <person name="Nolan M."/>
            <person name="Ohm R."/>
            <person name="Pangilinan J."/>
            <person name="Park H.-J."/>
            <person name="Ramirez L."/>
            <person name="Alfaro M."/>
            <person name="Sun H."/>
            <person name="Tritt A."/>
            <person name="Yoshinaga Y."/>
            <person name="Zwiers L.-H."/>
            <person name="Turgeon B."/>
            <person name="Goodwin S."/>
            <person name="Spatafora J."/>
            <person name="Crous P."/>
            <person name="Grigoriev I."/>
        </authorList>
    </citation>
    <scope>NUCLEOTIDE SEQUENCE</scope>
    <source>
        <strain evidence="7">CBS 125425</strain>
    </source>
</reference>
<evidence type="ECO:0000256" key="5">
    <source>
        <dbReference type="SAM" id="MobiDB-lite"/>
    </source>
</evidence>